<proteinExistence type="predicted"/>
<dbReference type="PROSITE" id="PS51272">
    <property type="entry name" value="SLH"/>
    <property type="match status" value="2"/>
</dbReference>
<evidence type="ECO:0000313" key="5">
    <source>
        <dbReference type="Proteomes" id="UP000195455"/>
    </source>
</evidence>
<feature type="compositionally biased region" description="Gly residues" evidence="2">
    <location>
        <begin position="165"/>
        <end position="188"/>
    </location>
</feature>
<sequence>MTRAQFAAVINRVMGYTEESPSIANYTDVEDSAWYRSDLAKALSAGYMSGTSATTMSPNQPVTREQAAVMIVRLLEENTSVDLSVLDDFTDRGDISAFAVNAMAKLISDGYLYGADGKLMPQKSMTRAEGIALLSRSMDALKDTNLEEEKEETKTEEKDNSNKGSSGGSSGGGSSSGGGGSSSGGGGSSKPSQNIAKAAQTKLVDLGRSQYVVVSFEEGFSKDNTKLIIDGVDVTSNFTNVDDDGTIVKWELTSLNPAKLVLESGNSKQEVKLTNNQNPEKPEVLASVPESYNLMANGAVAVWDYHLTNYDEDGDVRVYPEKTTFDLDASDESIPYYSPDAEVTEEGAGVVIVMFNYSTAEEQKWFDDITDVDLVAFNENNNTLNDELRYTTKQIDHNGKTVGQISIPLGQSNFNSNGRYNIRVTSGGQSWLFPIHVVNETAPSMHLQGNGGTIQSGKNVHFHVENMVYGITMPVYRVTLTAPDGEIKELEKITDYYLIGDLFVLYNDIEGHNNIPDNGKYTIKVYAEGFKPMETTFVVGSGVNNAITYAGADAVTMATFDGGGSSGGDGGSNVMNAYLIFDSDLLANAEILTELGIEQESAAKIAERWNQDMTSWLYVFDKGGKVFYDYSGKRGAFTNMVSEAEAHGEYLTFAEFQKEETASVTQNRPYAAKYVLEDNLLGETQMGGSYIGRPAPELTVVESQEGSDLKLSCADTAYLAAIAEDGEIYLNGDYMNPLEKGDFTVNLDDSTLTIAKNKLELGKNTIRISVGGYQDKEIEVEYDKTVEETDLEVEAGNVRETVTVTVAGENATGDIWEYLKVVKLTYPDGTERKVLPDGQESVYDEKIGYEISGKNLILGKDLFTQAGEYQVTITAEYYDKKTVKFTVGDGTSTETKPVPQYDKVECKLDTFWPTKYTFVFTSSYNDKIEAWIKAINKVAVNGTEYSSSMVADLYFTTNTTDLKIILYGDKPFKDGDNTVVISAEGYKDLTLIVGKDGTIGGDTGENPEEPEEDQAAPTAESFRFVDEFFGDDYYRLKFNLTEDDASAYLEAITSIEIDGEACEKVQSFWQHTNSYKFSNDLAYGGGEYQFIDFTADCFAEADKSYTVEIIAGGYETLTLKIENNSLVDGDEPTEPEENKAAPSVNSLVFKNEMLSSYYRLSFDLSVTDAAAYLNVITSIEIDGNSCEKVSGLWNETNSYKFSNNEAYGWENQFIDFTEDCFSGERTHTLTISADGYKTLTYTYPAQ</sequence>
<protein>
    <recommendedName>
        <fullName evidence="3">SLH domain-containing protein</fullName>
    </recommendedName>
</protein>
<feature type="domain" description="SLH" evidence="3">
    <location>
        <begin position="86"/>
        <end position="148"/>
    </location>
</feature>
<gene>
    <name evidence="4" type="ORF">B5G26_13235</name>
</gene>
<evidence type="ECO:0000313" key="4">
    <source>
        <dbReference type="EMBL" id="OUN40915.1"/>
    </source>
</evidence>
<dbReference type="InterPro" id="IPR001119">
    <property type="entry name" value="SLH_dom"/>
</dbReference>
<feature type="region of interest" description="Disordered" evidence="2">
    <location>
        <begin position="997"/>
        <end position="1017"/>
    </location>
</feature>
<dbReference type="InterPro" id="IPR011432">
    <property type="entry name" value="Shr-like_HID"/>
</dbReference>
<organism evidence="4 5">
    <name type="scientific">Anaerotignum lactatifermentans</name>
    <dbReference type="NCBI Taxonomy" id="160404"/>
    <lineage>
        <taxon>Bacteria</taxon>
        <taxon>Bacillati</taxon>
        <taxon>Bacillota</taxon>
        <taxon>Clostridia</taxon>
        <taxon>Lachnospirales</taxon>
        <taxon>Anaerotignaceae</taxon>
        <taxon>Anaerotignum</taxon>
    </lineage>
</organism>
<feature type="compositionally biased region" description="Basic and acidic residues" evidence="2">
    <location>
        <begin position="146"/>
        <end position="161"/>
    </location>
</feature>
<feature type="region of interest" description="Disordered" evidence="2">
    <location>
        <begin position="146"/>
        <end position="196"/>
    </location>
</feature>
<feature type="compositionally biased region" description="Acidic residues" evidence="2">
    <location>
        <begin position="1005"/>
        <end position="1014"/>
    </location>
</feature>
<evidence type="ECO:0000256" key="1">
    <source>
        <dbReference type="ARBA" id="ARBA00022737"/>
    </source>
</evidence>
<accession>A0A1Y3TY57</accession>
<comment type="caution">
    <text evidence="4">The sequence shown here is derived from an EMBL/GenBank/DDBJ whole genome shotgun (WGS) entry which is preliminary data.</text>
</comment>
<dbReference type="EMBL" id="NFHM01000026">
    <property type="protein sequence ID" value="OUN40915.1"/>
    <property type="molecule type" value="Genomic_DNA"/>
</dbReference>
<evidence type="ECO:0000256" key="2">
    <source>
        <dbReference type="SAM" id="MobiDB-lite"/>
    </source>
</evidence>
<feature type="domain" description="SLH" evidence="3">
    <location>
        <begin position="22"/>
        <end position="85"/>
    </location>
</feature>
<keyword evidence="1" id="KW-0677">Repeat</keyword>
<dbReference type="Pfam" id="PF07550">
    <property type="entry name" value="Shr-like_HID"/>
    <property type="match status" value="5"/>
</dbReference>
<evidence type="ECO:0000259" key="3">
    <source>
        <dbReference type="PROSITE" id="PS51272"/>
    </source>
</evidence>
<dbReference type="Proteomes" id="UP000195455">
    <property type="component" value="Unassembled WGS sequence"/>
</dbReference>
<name>A0A1Y3TY57_9FIRM</name>
<reference evidence="5" key="1">
    <citation type="submission" date="2017-04" db="EMBL/GenBank/DDBJ databases">
        <title>Function of individual gut microbiota members based on whole genome sequencing of pure cultures obtained from chicken caecum.</title>
        <authorList>
            <person name="Medvecky M."/>
            <person name="Cejkova D."/>
            <person name="Polansky O."/>
            <person name="Karasova D."/>
            <person name="Kubasova T."/>
            <person name="Cizek A."/>
            <person name="Rychlik I."/>
        </authorList>
    </citation>
    <scope>NUCLEOTIDE SEQUENCE [LARGE SCALE GENOMIC DNA]</scope>
    <source>
        <strain evidence="5">An75</strain>
    </source>
</reference>
<dbReference type="Pfam" id="PF00395">
    <property type="entry name" value="SLH"/>
    <property type="match status" value="2"/>
</dbReference>
<dbReference type="AlphaFoldDB" id="A0A1Y3TY57"/>